<dbReference type="Bgee" id="FBgn0070608">
    <property type="expression patterns" value="Expressed in male reproductive system and 1 other cell type or tissue"/>
</dbReference>
<evidence type="ECO:0000256" key="7">
    <source>
        <dbReference type="ARBA" id="ARBA00023136"/>
    </source>
</evidence>
<gene>
    <name evidence="16" type="primary">LOC4815264</name>
</gene>
<dbReference type="HOGENOM" id="CLU_046472_1_1_1"/>
<feature type="domain" description="RING-CH-type" evidence="14">
    <location>
        <begin position="28"/>
        <end position="98"/>
    </location>
</feature>
<organism evidence="15 16">
    <name type="scientific">Drosophila pseudoobscura pseudoobscura</name>
    <name type="common">Fruit fly</name>
    <dbReference type="NCBI Taxonomy" id="46245"/>
    <lineage>
        <taxon>Eukaryota</taxon>
        <taxon>Metazoa</taxon>
        <taxon>Ecdysozoa</taxon>
        <taxon>Arthropoda</taxon>
        <taxon>Hexapoda</taxon>
        <taxon>Insecta</taxon>
        <taxon>Pterygota</taxon>
        <taxon>Neoptera</taxon>
        <taxon>Endopterygota</taxon>
        <taxon>Diptera</taxon>
        <taxon>Brachycera</taxon>
        <taxon>Muscomorpha</taxon>
        <taxon>Ephydroidea</taxon>
        <taxon>Drosophilidae</taxon>
        <taxon>Drosophila</taxon>
        <taxon>Sophophora</taxon>
    </lineage>
</organism>
<evidence type="ECO:0000256" key="12">
    <source>
        <dbReference type="SAM" id="MobiDB-lite"/>
    </source>
</evidence>
<dbReference type="Proteomes" id="UP000001819">
    <property type="component" value="Chromosome X"/>
</dbReference>
<dbReference type="GeneID" id="4815264"/>
<name>Q29HC8_DROPS</name>
<evidence type="ECO:0000256" key="1">
    <source>
        <dbReference type="ARBA" id="ARBA00004141"/>
    </source>
</evidence>
<dbReference type="SUPFAM" id="SSF57850">
    <property type="entry name" value="RING/U-box"/>
    <property type="match status" value="1"/>
</dbReference>
<feature type="compositionally biased region" description="Pro residues" evidence="12">
    <location>
        <begin position="8"/>
        <end position="26"/>
    </location>
</feature>
<dbReference type="GO" id="GO:0016020">
    <property type="term" value="C:membrane"/>
    <property type="evidence" value="ECO:0007669"/>
    <property type="project" value="UniProtKB-SubCell"/>
</dbReference>
<sequence>MIRVTGPVPVPVPEPEPAQSPRPFESPRPSDEERICWICLGGDEELPARIDWLHPCRCRGSNKWVHRVCLNRWIDEKQLHDPEMPMACTQCRTKYIIVTPPLNAFDAFLDQIDQLYETVCPSVMMGTLSAGLYFAAMTFGALTLIQVFGYRVSLTLLKDEPTVLMIVLPTIPAVLLLLRNLRWDDHLTMMWRGLRGPRPVAPRDDLDEDGEIPPGAPLDEEYFDGGPPDQLGMNFLDQGPIFGDEGIGSTSASFIVALSLPSFAVLLGHTLFSKMGNRLLAIVMGGVTFLGIKGLSRAYLRHSTMQRKRGRSVLDYTPLNVENYISLRGSGSRNIPDIR</sequence>
<accession>A0A6I8UFW2</accession>
<proteinExistence type="predicted"/>
<evidence type="ECO:0000313" key="16">
    <source>
        <dbReference type="RefSeq" id="XP_001354775.2"/>
    </source>
</evidence>
<evidence type="ECO:0000259" key="14">
    <source>
        <dbReference type="PROSITE" id="PS51292"/>
    </source>
</evidence>
<dbReference type="Gene3D" id="3.30.40.10">
    <property type="entry name" value="Zinc/RING finger domain, C3HC4 (zinc finger)"/>
    <property type="match status" value="1"/>
</dbReference>
<protein>
    <recommendedName>
        <fullName evidence="8">E3 ubiquitin-protein ligase MARCHF5</fullName>
    </recommendedName>
    <alternativeName>
        <fullName evidence="10">Membrane-associated RING finger protein 5</fullName>
    </alternativeName>
    <alternativeName>
        <fullName evidence="9">Membrane-associated RING-CH protein V</fullName>
    </alternativeName>
    <alternativeName>
        <fullName evidence="11">RING-type E3 ubiquitin transferase MARCHF5</fullName>
    </alternativeName>
</protein>
<feature type="region of interest" description="Disordered" evidence="12">
    <location>
        <begin position="1"/>
        <end position="30"/>
    </location>
</feature>
<evidence type="ECO:0000313" key="15">
    <source>
        <dbReference type="Proteomes" id="UP000001819"/>
    </source>
</evidence>
<keyword evidence="2 13" id="KW-0812">Transmembrane</keyword>
<dbReference type="OMA" id="RCRGTNK"/>
<evidence type="ECO:0000256" key="5">
    <source>
        <dbReference type="ARBA" id="ARBA00022833"/>
    </source>
</evidence>
<evidence type="ECO:0000256" key="6">
    <source>
        <dbReference type="ARBA" id="ARBA00022989"/>
    </source>
</evidence>
<feature type="transmembrane region" description="Helical" evidence="13">
    <location>
        <begin position="278"/>
        <end position="300"/>
    </location>
</feature>
<dbReference type="KEGG" id="dpo:4815264"/>
<evidence type="ECO:0000256" key="8">
    <source>
        <dbReference type="ARBA" id="ARBA00040151"/>
    </source>
</evidence>
<keyword evidence="6 13" id="KW-1133">Transmembrane helix</keyword>
<dbReference type="eggNOG" id="KOG3053">
    <property type="taxonomic scope" value="Eukaryota"/>
</dbReference>
<keyword evidence="3" id="KW-0479">Metal-binding</keyword>
<evidence type="ECO:0000256" key="11">
    <source>
        <dbReference type="ARBA" id="ARBA00043231"/>
    </source>
</evidence>
<evidence type="ECO:0000256" key="13">
    <source>
        <dbReference type="SAM" id="Phobius"/>
    </source>
</evidence>
<keyword evidence="5" id="KW-0862">Zinc</keyword>
<dbReference type="SMART" id="SM00744">
    <property type="entry name" value="RINGv"/>
    <property type="match status" value="1"/>
</dbReference>
<feature type="transmembrane region" description="Helical" evidence="13">
    <location>
        <begin position="252"/>
        <end position="272"/>
    </location>
</feature>
<dbReference type="InterPro" id="IPR013083">
    <property type="entry name" value="Znf_RING/FYVE/PHD"/>
</dbReference>
<dbReference type="InParanoid" id="Q29HC8"/>
<feature type="transmembrane region" description="Helical" evidence="13">
    <location>
        <begin position="131"/>
        <end position="150"/>
    </location>
</feature>
<dbReference type="InterPro" id="IPR011016">
    <property type="entry name" value="Znf_RING-CH"/>
</dbReference>
<evidence type="ECO:0000256" key="10">
    <source>
        <dbReference type="ARBA" id="ARBA00043185"/>
    </source>
</evidence>
<keyword evidence="15" id="KW-1185">Reference proteome</keyword>
<evidence type="ECO:0000256" key="3">
    <source>
        <dbReference type="ARBA" id="ARBA00022723"/>
    </source>
</evidence>
<evidence type="ECO:0000256" key="2">
    <source>
        <dbReference type="ARBA" id="ARBA00022692"/>
    </source>
</evidence>
<evidence type="ECO:0000256" key="9">
    <source>
        <dbReference type="ARBA" id="ARBA00043044"/>
    </source>
</evidence>
<dbReference type="PANTHER" id="PTHR46283">
    <property type="entry name" value="E3 UBIQUITIN-PROTEIN LIGASE MARCH5"/>
    <property type="match status" value="1"/>
</dbReference>
<evidence type="ECO:0000256" key="4">
    <source>
        <dbReference type="ARBA" id="ARBA00022771"/>
    </source>
</evidence>
<accession>Q29HC8</accession>
<feature type="transmembrane region" description="Helical" evidence="13">
    <location>
        <begin position="162"/>
        <end position="181"/>
    </location>
</feature>
<dbReference type="GO" id="GO:0008270">
    <property type="term" value="F:zinc ion binding"/>
    <property type="evidence" value="ECO:0007669"/>
    <property type="project" value="UniProtKB-KW"/>
</dbReference>
<dbReference type="PROSITE" id="PS51292">
    <property type="entry name" value="ZF_RING_CH"/>
    <property type="match status" value="1"/>
</dbReference>
<dbReference type="CDD" id="cd16701">
    <property type="entry name" value="RING_CH-C4HC3_MARCH5"/>
    <property type="match status" value="1"/>
</dbReference>
<dbReference type="AlphaFoldDB" id="Q29HC8"/>
<keyword evidence="4" id="KW-0863">Zinc-finger</keyword>
<keyword evidence="7 13" id="KW-0472">Membrane</keyword>
<reference evidence="16" key="1">
    <citation type="submission" date="2025-08" db="UniProtKB">
        <authorList>
            <consortium name="RefSeq"/>
        </authorList>
    </citation>
    <scope>IDENTIFICATION</scope>
    <source>
        <strain evidence="16">MV-25-SWS-2005</strain>
        <tissue evidence="16">Whole body</tissue>
    </source>
</reference>
<comment type="subcellular location">
    <subcellularLocation>
        <location evidence="1">Membrane</location>
        <topology evidence="1">Multi-pass membrane protein</topology>
    </subcellularLocation>
</comment>
<dbReference type="Pfam" id="PF12906">
    <property type="entry name" value="RINGv"/>
    <property type="match status" value="1"/>
</dbReference>
<dbReference type="RefSeq" id="XP_001354775.2">
    <property type="nucleotide sequence ID" value="XM_001354739.3"/>
</dbReference>